<reference evidence="3 4" key="1">
    <citation type="submission" date="2019-09" db="EMBL/GenBank/DDBJ databases">
        <title>Photobacterium damselae subsp. damselae CDC-2227-81, a human clinical isolate.</title>
        <authorList>
            <person name="Osorio C.R."/>
        </authorList>
    </citation>
    <scope>NUCLEOTIDE SEQUENCE [LARGE SCALE GENOMIC DNA]</scope>
    <source>
        <strain evidence="3 4">CDC-2227-81</strain>
    </source>
</reference>
<protein>
    <recommendedName>
        <fullName evidence="2">BIG2 domain-containing protein</fullName>
    </recommendedName>
</protein>
<dbReference type="Gene3D" id="2.60.40.10">
    <property type="entry name" value="Immunoglobulins"/>
    <property type="match status" value="1"/>
</dbReference>
<feature type="domain" description="BIG2" evidence="2">
    <location>
        <begin position="847"/>
        <end position="921"/>
    </location>
</feature>
<gene>
    <name evidence="3" type="ORF">F6450_06885</name>
</gene>
<accession>A0AAD3WX77</accession>
<dbReference type="EMBL" id="VZUQ01000044">
    <property type="protein sequence ID" value="KAB1182433.1"/>
    <property type="molecule type" value="Genomic_DNA"/>
</dbReference>
<dbReference type="InterPro" id="IPR008964">
    <property type="entry name" value="Invasin/intimin_cell_adhesion"/>
</dbReference>
<organism evidence="3 4">
    <name type="scientific">Photobacterium damselae subsp. damselae</name>
    <name type="common">Listonella damsela</name>
    <dbReference type="NCBI Taxonomy" id="85581"/>
    <lineage>
        <taxon>Bacteria</taxon>
        <taxon>Pseudomonadati</taxon>
        <taxon>Pseudomonadota</taxon>
        <taxon>Gammaproteobacteria</taxon>
        <taxon>Vibrionales</taxon>
        <taxon>Vibrionaceae</taxon>
        <taxon>Photobacterium</taxon>
    </lineage>
</organism>
<evidence type="ECO:0000313" key="4">
    <source>
        <dbReference type="Proteomes" id="UP000480943"/>
    </source>
</evidence>
<feature type="chain" id="PRO_5042095261" description="BIG2 domain-containing protein" evidence="1">
    <location>
        <begin position="21"/>
        <end position="1070"/>
    </location>
</feature>
<feature type="signal peptide" evidence="1">
    <location>
        <begin position="1"/>
        <end position="20"/>
    </location>
</feature>
<name>A0AAD3WX77_PHODD</name>
<sequence>MLMMKKLLLFIFAVFLYGCGGGGDDDGGNTPKPIVDDIKAPLVQSRISQIDLFEQDMTVSLKKSIKDPQDLPVSLVSVKALTEGCPDPVFDQEKLTFDVVNNDLNYCAYQYTVKNHSSKAEYDKTASSISYIVMSETGQHSILDPLSASVTVGESLSIDLKNELGAQFPDDFYLQDDVYILGSGKVTTDITNSLVIYNADSVGITRLMYSLHNEITNETKIGYIDVAVSDVGNTMPEADDFAGPENVALNTEIEIDVNDPLHRHIRDLDGDPLQLTDVYVYNDEADVRVSSRMDFNNTKFIFSATKAGVYDVTYMIYDHKNGFAIGIVRITVEGPALPWHDITLLADGEYYTAPLDKNIADLYHVYYQSLGDYNLDGIDYEIPKFNYSSAETLCLSRGMILPTKDQLIKLSNSLEDEVINELGKWPTIDKFWTSDKGSVSGKHLAFLFDDKSISDDEDTSPYVVTCVAPGVLNLEVTRDGSCTTTSIDSKTCYDEITATVLHNNIPSENESVYLYSNDKSLFLNKTQGYTDVDGQVIFQIRSKDSGEHTVFVSYYSQRLEALLNFVLDTIVRYEVSPQNASINIGSSLDLSFKITRKSELEEVVTSETNWKVIEGGEFVSLTNNTVKGKNKGIATIEGTYFDSVEGKSFTDTSEITVKDPTEIVSTSLTPTSKNINIGDEYDLVFNANLVNGDTIRLYDDAEWSVDNEAIATVDSRGHVIGRGNGVAKFTVYPKKQPDDPSLVQTATVKVDDFVTNVILTPKDPNIDVGETLNMTLETHYKSGKVDTISPDLVNWISKTPTVADIDINGIIKGISEGTSLITASFAGKEDTSTVTVNSIVRDLKITGPDEINIDLHTEKEDSIKLESVLNDTTTVTNNSSWSSSDERIATVNSDGTVVAYTTGNVVITASYDGLMAQHSVNVKSDDYSSIYGTVVKVSGCYDLAVAGEPKIQYYYYPSTEERGIPSSPKTNKDFTCKGKGLFPEQAIVLNTQNGDYYTNSAGILTEFKIDSDSTNTMERVFADGITVSKGYAIDDVVTGKKGFLGLKCIAPGIANLTSVKTGKKMQIHCS</sequence>
<evidence type="ECO:0000313" key="3">
    <source>
        <dbReference type="EMBL" id="KAB1182433.1"/>
    </source>
</evidence>
<dbReference type="Proteomes" id="UP000480943">
    <property type="component" value="Unassembled WGS sequence"/>
</dbReference>
<evidence type="ECO:0000256" key="1">
    <source>
        <dbReference type="SAM" id="SignalP"/>
    </source>
</evidence>
<keyword evidence="1" id="KW-0732">Signal</keyword>
<dbReference type="PROSITE" id="PS51257">
    <property type="entry name" value="PROKAR_LIPOPROTEIN"/>
    <property type="match status" value="1"/>
</dbReference>
<evidence type="ECO:0000259" key="2">
    <source>
        <dbReference type="SMART" id="SM00635"/>
    </source>
</evidence>
<proteinExistence type="predicted"/>
<dbReference type="AlphaFoldDB" id="A0AAD3WX77"/>
<feature type="domain" description="BIG2" evidence="2">
    <location>
        <begin position="753"/>
        <end position="835"/>
    </location>
</feature>
<dbReference type="InterPro" id="IPR013783">
    <property type="entry name" value="Ig-like_fold"/>
</dbReference>
<feature type="domain" description="BIG2" evidence="2">
    <location>
        <begin position="569"/>
        <end position="650"/>
    </location>
</feature>
<dbReference type="InterPro" id="IPR003343">
    <property type="entry name" value="Big_2"/>
</dbReference>
<dbReference type="Gene3D" id="2.60.40.1080">
    <property type="match status" value="4"/>
</dbReference>
<dbReference type="SUPFAM" id="SSF49373">
    <property type="entry name" value="Invasin/intimin cell-adhesion fragments"/>
    <property type="match status" value="4"/>
</dbReference>
<dbReference type="SMART" id="SM00635">
    <property type="entry name" value="BID_2"/>
    <property type="match status" value="4"/>
</dbReference>
<feature type="domain" description="BIG2" evidence="2">
    <location>
        <begin position="662"/>
        <end position="743"/>
    </location>
</feature>
<comment type="caution">
    <text evidence="3">The sequence shown here is derived from an EMBL/GenBank/DDBJ whole genome shotgun (WGS) entry which is preliminary data.</text>
</comment>